<dbReference type="PANTHER" id="PTHR11440">
    <property type="entry name" value="LECITHIN-CHOLESTEROL ACYLTRANSFERASE-RELATED"/>
    <property type="match status" value="1"/>
</dbReference>
<name>A0A4V3XA84_9APHY</name>
<dbReference type="AlphaFoldDB" id="A0A4V3XA84"/>
<dbReference type="Pfam" id="PF02450">
    <property type="entry name" value="LCAT"/>
    <property type="match status" value="2"/>
</dbReference>
<organism evidence="1 2">
    <name type="scientific">Hermanssonia centrifuga</name>
    <dbReference type="NCBI Taxonomy" id="98765"/>
    <lineage>
        <taxon>Eukaryota</taxon>
        <taxon>Fungi</taxon>
        <taxon>Dikarya</taxon>
        <taxon>Basidiomycota</taxon>
        <taxon>Agaricomycotina</taxon>
        <taxon>Agaricomycetes</taxon>
        <taxon>Polyporales</taxon>
        <taxon>Meruliaceae</taxon>
        <taxon>Hermanssonia</taxon>
    </lineage>
</organism>
<dbReference type="InterPro" id="IPR029058">
    <property type="entry name" value="AB_hydrolase_fold"/>
</dbReference>
<evidence type="ECO:0000313" key="2">
    <source>
        <dbReference type="Proteomes" id="UP000309038"/>
    </source>
</evidence>
<dbReference type="GO" id="GO:0008374">
    <property type="term" value="F:O-acyltransferase activity"/>
    <property type="evidence" value="ECO:0007669"/>
    <property type="project" value="InterPro"/>
</dbReference>
<dbReference type="EMBL" id="SGPJ01000185">
    <property type="protein sequence ID" value="THG97162.1"/>
    <property type="molecule type" value="Genomic_DNA"/>
</dbReference>
<comment type="caution">
    <text evidence="1">The sequence shown here is derived from an EMBL/GenBank/DDBJ whole genome shotgun (WGS) entry which is preliminary data.</text>
</comment>
<protein>
    <submittedName>
        <fullName evidence="1">Uncharacterized protein</fullName>
    </submittedName>
</protein>
<gene>
    <name evidence="1" type="ORF">EW026_g4789</name>
</gene>
<sequence length="174" mass="19136">MWGGFSMISQVTFNREKWMNALLLDPVTGLDPPGAKVRAAEGIDAASMFIQGYWLWSKIVENLAVVNYDTNNLHLAPYDWRLSYYNLEVRDSYFSKLKTTIEGFSFKWVESPAHGNGGTDWVETNVEALITIAGTHLGVAKAMAAFLSGEMKDTVQMNPAGAYGTSFTAGPSPL</sequence>
<evidence type="ECO:0000313" key="1">
    <source>
        <dbReference type="EMBL" id="THG97162.1"/>
    </source>
</evidence>
<dbReference type="Gene3D" id="3.40.50.1820">
    <property type="entry name" value="alpha/beta hydrolase"/>
    <property type="match status" value="1"/>
</dbReference>
<keyword evidence="2" id="KW-1185">Reference proteome</keyword>
<dbReference type="GO" id="GO:0006629">
    <property type="term" value="P:lipid metabolic process"/>
    <property type="evidence" value="ECO:0007669"/>
    <property type="project" value="InterPro"/>
</dbReference>
<proteinExistence type="predicted"/>
<accession>A0A4V3XA84</accession>
<dbReference type="InterPro" id="IPR003386">
    <property type="entry name" value="LACT/PDAT_acylTrfase"/>
</dbReference>
<reference evidence="1 2" key="1">
    <citation type="submission" date="2019-02" db="EMBL/GenBank/DDBJ databases">
        <title>Genome sequencing of the rare red list fungi Phlebia centrifuga.</title>
        <authorList>
            <person name="Buettner E."/>
            <person name="Kellner H."/>
        </authorList>
    </citation>
    <scope>NUCLEOTIDE SEQUENCE [LARGE SCALE GENOMIC DNA]</scope>
    <source>
        <strain evidence="1 2">DSM 108282</strain>
    </source>
</reference>
<dbReference type="Proteomes" id="UP000309038">
    <property type="component" value="Unassembled WGS sequence"/>
</dbReference>